<organism evidence="3 4">
    <name type="scientific">Paraburkholderia tuberum</name>
    <dbReference type="NCBI Taxonomy" id="157910"/>
    <lineage>
        <taxon>Bacteria</taxon>
        <taxon>Pseudomonadati</taxon>
        <taxon>Pseudomonadota</taxon>
        <taxon>Betaproteobacteria</taxon>
        <taxon>Burkholderiales</taxon>
        <taxon>Burkholderiaceae</taxon>
        <taxon>Paraburkholderia</taxon>
    </lineage>
</organism>
<sequence length="759" mass="81562">MPSIPLPTEQSAFSQGSLPYENVPAATPEAFGAMTARAAQGIGQSLENAGNETMQTTLAKQQFTNEASAMSAANQFQQTADDLMNGNADKGIPGYKTLRGKDAMDQQGAYQGKLQDAYSEARDSLNPAAQRVFDGYAHWGLRGAMGSLGDHAAQQTTNYNYTEARGAVDLGVKTALNNADIPDAWNSGLAQIQEASLRSSKIMGLDGDAAEQQRQKDLSGAYEARTRQLEQSNPIAAQKFYEDNIGMFSPEIRYSIERELHQTTTAQYVATDGQTAYANATGRTPAGPVPQNFNADTVKPYSQQQVDGIVSLVKKPSQYDDIINQTAQKYGISPTEIKLRLAAESGFNPNAVSSQGAKGIAQLTDATAKTLGVDPMNPAQAIDGLGRLVVQANSAAGGDRSKVDRFYYGGSTTATGPNTDQYTANLGAVRNSLYGPNAGAPLTADVLEGKRADVEAQARAQAEQRRPGDPVYADQVVAEADKNWARQVQDIRGWDYSNMTTVQDAVIKSGFQSTSELPPELQATYAHLTPQNQLSVNKLYSENTRKANGEYTASDPKVFNDTQRRINLPIGDPERISDPSQITPLISQGLNYTDSQHLITEMKELNSPENNAFMKQVNGVKQTAQKMLNGSVNSIGQMGAAPEAAYRFGFALDQQIATYRKAGKDPQSLFDPSSPDYALKPSRVMAFMPTEAQIVADQAKGLQTQPTGTTPNPFTPNAPAPSTGRPGGVQLTPTASARLRRPGETPAQYLARQSYQPAP</sequence>
<reference evidence="4" key="1">
    <citation type="submission" date="2016-10" db="EMBL/GenBank/DDBJ databases">
        <authorList>
            <person name="Varghese N."/>
            <person name="Submissions S."/>
        </authorList>
    </citation>
    <scope>NUCLEOTIDE SEQUENCE [LARGE SCALE GENOMIC DNA]</scope>
    <source>
        <strain evidence="4">DUS833</strain>
    </source>
</reference>
<dbReference type="Proteomes" id="UP000199365">
    <property type="component" value="Unassembled WGS sequence"/>
</dbReference>
<dbReference type="SUPFAM" id="SSF53955">
    <property type="entry name" value="Lysozyme-like"/>
    <property type="match status" value="1"/>
</dbReference>
<proteinExistence type="predicted"/>
<dbReference type="EMBL" id="FNKX01000001">
    <property type="protein sequence ID" value="SDQ29384.1"/>
    <property type="molecule type" value="Genomic_DNA"/>
</dbReference>
<gene>
    <name evidence="3" type="ORF">SAMN05445850_0151</name>
</gene>
<feature type="domain" description="Transglycosylase SLT" evidence="2">
    <location>
        <begin position="322"/>
        <end position="373"/>
    </location>
</feature>
<protein>
    <submittedName>
        <fullName evidence="3">Transglycosylase SLT domain-containing protein</fullName>
    </submittedName>
</protein>
<evidence type="ECO:0000256" key="1">
    <source>
        <dbReference type="SAM" id="MobiDB-lite"/>
    </source>
</evidence>
<dbReference type="Gene3D" id="1.10.530.10">
    <property type="match status" value="1"/>
</dbReference>
<feature type="region of interest" description="Disordered" evidence="1">
    <location>
        <begin position="702"/>
        <end position="759"/>
    </location>
</feature>
<keyword evidence="4" id="KW-1185">Reference proteome</keyword>
<dbReference type="Pfam" id="PF01464">
    <property type="entry name" value="SLT"/>
    <property type="match status" value="1"/>
</dbReference>
<feature type="compositionally biased region" description="Low complexity" evidence="1">
    <location>
        <begin position="703"/>
        <end position="712"/>
    </location>
</feature>
<dbReference type="STRING" id="157910.SAMN05445850_0151"/>
<name>A0A1H0ZPS9_9BURK</name>
<accession>A0A1H0ZPS9</accession>
<evidence type="ECO:0000313" key="4">
    <source>
        <dbReference type="Proteomes" id="UP000199365"/>
    </source>
</evidence>
<evidence type="ECO:0000313" key="3">
    <source>
        <dbReference type="EMBL" id="SDQ29384.1"/>
    </source>
</evidence>
<dbReference type="InterPro" id="IPR008258">
    <property type="entry name" value="Transglycosylase_SLT_dom_1"/>
</dbReference>
<dbReference type="AlphaFoldDB" id="A0A1H0ZPS9"/>
<evidence type="ECO:0000259" key="2">
    <source>
        <dbReference type="Pfam" id="PF01464"/>
    </source>
</evidence>
<dbReference type="InterPro" id="IPR023346">
    <property type="entry name" value="Lysozyme-like_dom_sf"/>
</dbReference>